<dbReference type="AlphaFoldDB" id="A0A1G4B8N4"/>
<evidence type="ECO:0000313" key="2">
    <source>
        <dbReference type="EMBL" id="OHE97693.1"/>
    </source>
</evidence>
<reference evidence="2 3" key="1">
    <citation type="submission" date="2016-09" db="EMBL/GenBank/DDBJ databases">
        <authorList>
            <person name="Capua I."/>
            <person name="De Benedictis P."/>
            <person name="Joannis T."/>
            <person name="Lombin L.H."/>
            <person name="Cattoli G."/>
        </authorList>
    </citation>
    <scope>NUCLEOTIDE SEQUENCE [LARGE SCALE GENOMIC DNA]</scope>
    <source>
        <strain evidence="2 3">IMI 309357</strain>
    </source>
</reference>
<dbReference type="EMBL" id="MJBS01000055">
    <property type="protein sequence ID" value="OHE97693.1"/>
    <property type="molecule type" value="Genomic_DNA"/>
</dbReference>
<dbReference type="RefSeq" id="XP_022474846.1">
    <property type="nucleotide sequence ID" value="XM_022618746.1"/>
</dbReference>
<name>A0A1G4B8N4_9PEZI</name>
<accession>A0A1G4B8N4</accession>
<proteinExistence type="predicted"/>
<evidence type="ECO:0000256" key="1">
    <source>
        <dbReference type="SAM" id="MobiDB-lite"/>
    </source>
</evidence>
<comment type="caution">
    <text evidence="2">The sequence shown here is derived from an EMBL/GenBank/DDBJ whole genome shotgun (WGS) entry which is preliminary data.</text>
</comment>
<gene>
    <name evidence="2" type="ORF">CORC01_07108</name>
</gene>
<feature type="region of interest" description="Disordered" evidence="1">
    <location>
        <begin position="86"/>
        <end position="120"/>
    </location>
</feature>
<protein>
    <submittedName>
        <fullName evidence="2">Uncharacterized protein</fullName>
    </submittedName>
</protein>
<keyword evidence="3" id="KW-1185">Reference proteome</keyword>
<dbReference type="GeneID" id="34560256"/>
<evidence type="ECO:0000313" key="3">
    <source>
        <dbReference type="Proteomes" id="UP000176998"/>
    </source>
</evidence>
<dbReference type="Proteomes" id="UP000176998">
    <property type="component" value="Unassembled WGS sequence"/>
</dbReference>
<sequence>MPGLRLLNPSNWAGLPYLATCQVRLGIHLFLPSTFAPSTWAVCWSPSIQCPVHRPPKDPRPRPFPIPPPTLTLVPPRIIDLRHVVPSSTPSGSGATACLLSRPAGDDALTPPRTDPNLNSRRRLTCTTERRVAELGFASHLNPSNPPAARHAGKCAAAPLTSRCCKD</sequence>
<organism evidence="2 3">
    <name type="scientific">Colletotrichum orchidophilum</name>
    <dbReference type="NCBI Taxonomy" id="1209926"/>
    <lineage>
        <taxon>Eukaryota</taxon>
        <taxon>Fungi</taxon>
        <taxon>Dikarya</taxon>
        <taxon>Ascomycota</taxon>
        <taxon>Pezizomycotina</taxon>
        <taxon>Sordariomycetes</taxon>
        <taxon>Hypocreomycetidae</taxon>
        <taxon>Glomerellales</taxon>
        <taxon>Glomerellaceae</taxon>
        <taxon>Colletotrichum</taxon>
    </lineage>
</organism>